<keyword evidence="11" id="KW-1185">Reference proteome</keyword>
<dbReference type="GO" id="GO:0005829">
    <property type="term" value="C:cytosol"/>
    <property type="evidence" value="ECO:0007669"/>
    <property type="project" value="TreeGrafter"/>
</dbReference>
<protein>
    <recommendedName>
        <fullName evidence="8">Cytidylate kinase</fullName>
        <shortName evidence="8">CK</shortName>
        <ecNumber evidence="8">2.7.4.25</ecNumber>
    </recommendedName>
    <alternativeName>
        <fullName evidence="8">Cytidine monophosphate kinase</fullName>
        <shortName evidence="8">CMP kinase</shortName>
    </alternativeName>
</protein>
<dbReference type="PANTHER" id="PTHR21299:SF2">
    <property type="entry name" value="CYTIDYLATE KINASE"/>
    <property type="match status" value="1"/>
</dbReference>
<dbReference type="CDD" id="cd02020">
    <property type="entry name" value="CMPK"/>
    <property type="match status" value="1"/>
</dbReference>
<evidence type="ECO:0000313" key="10">
    <source>
        <dbReference type="EMBL" id="SNT24628.1"/>
    </source>
</evidence>
<evidence type="ECO:0000256" key="3">
    <source>
        <dbReference type="ARBA" id="ARBA00022741"/>
    </source>
</evidence>
<dbReference type="GO" id="GO:0036431">
    <property type="term" value="F:dCMP kinase activity"/>
    <property type="evidence" value="ECO:0007669"/>
    <property type="project" value="InterPro"/>
</dbReference>
<dbReference type="EC" id="2.7.4.25" evidence="8"/>
<evidence type="ECO:0000256" key="7">
    <source>
        <dbReference type="ARBA" id="ARBA00048478"/>
    </source>
</evidence>
<evidence type="ECO:0000256" key="2">
    <source>
        <dbReference type="ARBA" id="ARBA00022679"/>
    </source>
</evidence>
<dbReference type="Gene3D" id="3.40.50.300">
    <property type="entry name" value="P-loop containing nucleotide triphosphate hydrolases"/>
    <property type="match status" value="1"/>
</dbReference>
<dbReference type="InterPro" id="IPR003136">
    <property type="entry name" value="Cytidylate_kin"/>
</dbReference>
<evidence type="ECO:0000259" key="9">
    <source>
        <dbReference type="Pfam" id="PF02224"/>
    </source>
</evidence>
<feature type="domain" description="Cytidylate kinase" evidence="9">
    <location>
        <begin position="6"/>
        <end position="215"/>
    </location>
</feature>
<dbReference type="GO" id="GO:0006220">
    <property type="term" value="P:pyrimidine nucleotide metabolic process"/>
    <property type="evidence" value="ECO:0007669"/>
    <property type="project" value="UniProtKB-UniRule"/>
</dbReference>
<comment type="catalytic activity">
    <reaction evidence="6 8">
        <text>dCMP + ATP = dCDP + ADP</text>
        <dbReference type="Rhea" id="RHEA:25094"/>
        <dbReference type="ChEBI" id="CHEBI:30616"/>
        <dbReference type="ChEBI" id="CHEBI:57566"/>
        <dbReference type="ChEBI" id="CHEBI:58593"/>
        <dbReference type="ChEBI" id="CHEBI:456216"/>
        <dbReference type="EC" id="2.7.4.25"/>
    </reaction>
</comment>
<proteinExistence type="inferred from homology"/>
<dbReference type="RefSeq" id="WP_089357622.1">
    <property type="nucleotide sequence ID" value="NZ_FZPD01000005.1"/>
</dbReference>
<keyword evidence="2 8" id="KW-0808">Transferase</keyword>
<dbReference type="Proteomes" id="UP000198393">
    <property type="component" value="Unassembled WGS sequence"/>
</dbReference>
<accession>A0A239L3X7</accession>
<keyword evidence="5 8" id="KW-0067">ATP-binding</keyword>
<evidence type="ECO:0000256" key="4">
    <source>
        <dbReference type="ARBA" id="ARBA00022777"/>
    </source>
</evidence>
<keyword evidence="3 8" id="KW-0547">Nucleotide-binding</keyword>
<dbReference type="HAMAP" id="MF_00238">
    <property type="entry name" value="Cytidyl_kinase_type1"/>
    <property type="match status" value="1"/>
</dbReference>
<dbReference type="PANTHER" id="PTHR21299">
    <property type="entry name" value="CYTIDYLATE KINASE/PANTOATE-BETA-ALANINE LIGASE"/>
    <property type="match status" value="1"/>
</dbReference>
<dbReference type="EMBL" id="FZPD01000005">
    <property type="protein sequence ID" value="SNT24628.1"/>
    <property type="molecule type" value="Genomic_DNA"/>
</dbReference>
<keyword evidence="8" id="KW-0963">Cytoplasm</keyword>
<dbReference type="InterPro" id="IPR027417">
    <property type="entry name" value="P-loop_NTPase"/>
</dbReference>
<gene>
    <name evidence="8" type="primary">cmk</name>
    <name evidence="10" type="ORF">SAMN05421640_2926</name>
</gene>
<comment type="similarity">
    <text evidence="1 8">Belongs to the cytidylate kinase family. Type 1 subfamily.</text>
</comment>
<name>A0A239L3X7_EKHLU</name>
<evidence type="ECO:0000256" key="6">
    <source>
        <dbReference type="ARBA" id="ARBA00047615"/>
    </source>
</evidence>
<feature type="binding site" evidence="8">
    <location>
        <begin position="10"/>
        <end position="18"/>
    </location>
    <ligand>
        <name>ATP</name>
        <dbReference type="ChEBI" id="CHEBI:30616"/>
    </ligand>
</feature>
<reference evidence="10 11" key="1">
    <citation type="submission" date="2017-06" db="EMBL/GenBank/DDBJ databases">
        <authorList>
            <person name="Kim H.J."/>
            <person name="Triplett B.A."/>
        </authorList>
    </citation>
    <scope>NUCLEOTIDE SEQUENCE [LARGE SCALE GENOMIC DNA]</scope>
    <source>
        <strain evidence="10 11">DSM 19307</strain>
    </source>
</reference>
<comment type="catalytic activity">
    <reaction evidence="7 8">
        <text>CMP + ATP = CDP + ADP</text>
        <dbReference type="Rhea" id="RHEA:11600"/>
        <dbReference type="ChEBI" id="CHEBI:30616"/>
        <dbReference type="ChEBI" id="CHEBI:58069"/>
        <dbReference type="ChEBI" id="CHEBI:60377"/>
        <dbReference type="ChEBI" id="CHEBI:456216"/>
        <dbReference type="EC" id="2.7.4.25"/>
    </reaction>
</comment>
<dbReference type="GO" id="GO:0036430">
    <property type="term" value="F:CMP kinase activity"/>
    <property type="evidence" value="ECO:0007669"/>
    <property type="project" value="RHEA"/>
</dbReference>
<dbReference type="SUPFAM" id="SSF52540">
    <property type="entry name" value="P-loop containing nucleoside triphosphate hydrolases"/>
    <property type="match status" value="1"/>
</dbReference>
<dbReference type="GO" id="GO:0005524">
    <property type="term" value="F:ATP binding"/>
    <property type="evidence" value="ECO:0007669"/>
    <property type="project" value="UniProtKB-UniRule"/>
</dbReference>
<comment type="subcellular location">
    <subcellularLocation>
        <location evidence="8">Cytoplasm</location>
    </subcellularLocation>
</comment>
<evidence type="ECO:0000256" key="5">
    <source>
        <dbReference type="ARBA" id="ARBA00022840"/>
    </source>
</evidence>
<evidence type="ECO:0000256" key="1">
    <source>
        <dbReference type="ARBA" id="ARBA00009427"/>
    </source>
</evidence>
<dbReference type="InterPro" id="IPR011994">
    <property type="entry name" value="Cytidylate_kinase_dom"/>
</dbReference>
<dbReference type="OrthoDB" id="9807434at2"/>
<dbReference type="AlphaFoldDB" id="A0A239L3X7"/>
<keyword evidence="4 8" id="KW-0418">Kinase</keyword>
<organism evidence="10 11">
    <name type="scientific">Ekhidna lutea</name>
    <dbReference type="NCBI Taxonomy" id="447679"/>
    <lineage>
        <taxon>Bacteria</taxon>
        <taxon>Pseudomonadati</taxon>
        <taxon>Bacteroidota</taxon>
        <taxon>Cytophagia</taxon>
        <taxon>Cytophagales</taxon>
        <taxon>Reichenbachiellaceae</taxon>
        <taxon>Ekhidna</taxon>
    </lineage>
</organism>
<sequence>MKKIVIAIDGYSGTGKSSTAKQVASRLSYTYIDSGAMYRAVAWFFIQNKIDYSNNEELVKGLEQCHIEFQGKKLLLNNQPLDGELRTMEVNNHVSSVSTIEKVREKLVDQQREMGKEKGVVMDGRDIGTVVFPDAELKLFMTADMDIRAERRKKELDVKGINESLQKIKENLKERDRVDSSRKYSPLKQAEDAKEIDTSHLTLNQQIDKIVALAESIIYAG</sequence>
<evidence type="ECO:0000313" key="11">
    <source>
        <dbReference type="Proteomes" id="UP000198393"/>
    </source>
</evidence>
<evidence type="ECO:0000256" key="8">
    <source>
        <dbReference type="HAMAP-Rule" id="MF_00238"/>
    </source>
</evidence>
<dbReference type="Pfam" id="PF02224">
    <property type="entry name" value="Cytidylate_kin"/>
    <property type="match status" value="1"/>
</dbReference>
<dbReference type="NCBIfam" id="TIGR00017">
    <property type="entry name" value="cmk"/>
    <property type="match status" value="1"/>
</dbReference>
<dbReference type="GO" id="GO:0015949">
    <property type="term" value="P:nucleobase-containing small molecule interconversion"/>
    <property type="evidence" value="ECO:0007669"/>
    <property type="project" value="TreeGrafter"/>
</dbReference>